<sequence>MKSLSLHHPQTRGSILSSNTMCKNENSLHRVLGSINYDINIYIYIYILYIKTSNAKVAEKLDAAGVKSLLNDFLNRVLVIYS</sequence>
<organism evidence="1 2">
    <name type="scientific">Cardiocondyla obscurior</name>
    <dbReference type="NCBI Taxonomy" id="286306"/>
    <lineage>
        <taxon>Eukaryota</taxon>
        <taxon>Metazoa</taxon>
        <taxon>Ecdysozoa</taxon>
        <taxon>Arthropoda</taxon>
        <taxon>Hexapoda</taxon>
        <taxon>Insecta</taxon>
        <taxon>Pterygota</taxon>
        <taxon>Neoptera</taxon>
        <taxon>Endopterygota</taxon>
        <taxon>Hymenoptera</taxon>
        <taxon>Apocrita</taxon>
        <taxon>Aculeata</taxon>
        <taxon>Formicoidea</taxon>
        <taxon>Formicidae</taxon>
        <taxon>Myrmicinae</taxon>
        <taxon>Cardiocondyla</taxon>
    </lineage>
</organism>
<evidence type="ECO:0000313" key="2">
    <source>
        <dbReference type="Proteomes" id="UP001430953"/>
    </source>
</evidence>
<gene>
    <name evidence="1" type="ORF">PUN28_006284</name>
</gene>
<evidence type="ECO:0000313" key="1">
    <source>
        <dbReference type="EMBL" id="KAL0124341.1"/>
    </source>
</evidence>
<reference evidence="1 2" key="1">
    <citation type="submission" date="2023-03" db="EMBL/GenBank/DDBJ databases">
        <title>High recombination rates correlate with genetic variation in Cardiocondyla obscurior ants.</title>
        <authorList>
            <person name="Errbii M."/>
        </authorList>
    </citation>
    <scope>NUCLEOTIDE SEQUENCE [LARGE SCALE GENOMIC DNA]</scope>
    <source>
        <strain evidence="1">Alpha-2009</strain>
        <tissue evidence="1">Whole body</tissue>
    </source>
</reference>
<dbReference type="EMBL" id="JADYXP020000005">
    <property type="protein sequence ID" value="KAL0124341.1"/>
    <property type="molecule type" value="Genomic_DNA"/>
</dbReference>
<dbReference type="AlphaFoldDB" id="A0AAW2G7X8"/>
<comment type="caution">
    <text evidence="1">The sequence shown here is derived from an EMBL/GenBank/DDBJ whole genome shotgun (WGS) entry which is preliminary data.</text>
</comment>
<dbReference type="Proteomes" id="UP001430953">
    <property type="component" value="Unassembled WGS sequence"/>
</dbReference>
<keyword evidence="2" id="KW-1185">Reference proteome</keyword>
<name>A0AAW2G7X8_9HYME</name>
<proteinExistence type="predicted"/>
<protein>
    <submittedName>
        <fullName evidence="1">Uncharacterized protein</fullName>
    </submittedName>
</protein>
<accession>A0AAW2G7X8</accession>